<dbReference type="InterPro" id="IPR051552">
    <property type="entry name" value="HptR"/>
</dbReference>
<keyword evidence="4" id="KW-0902">Two-component regulatory system</keyword>
<dbReference type="RefSeq" id="WP_061459725.1">
    <property type="nucleotide sequence ID" value="NZ_KQ970569.1"/>
</dbReference>
<dbReference type="Pfam" id="PF00072">
    <property type="entry name" value="Response_reg"/>
    <property type="match status" value="1"/>
</dbReference>
<evidence type="ECO:0000259" key="10">
    <source>
        <dbReference type="PROSITE" id="PS01124"/>
    </source>
</evidence>
<keyword evidence="5" id="KW-0805">Transcription regulation</keyword>
<dbReference type="Proteomes" id="UP000071927">
    <property type="component" value="Unassembled WGS sequence"/>
</dbReference>
<dbReference type="Gene3D" id="1.10.10.60">
    <property type="entry name" value="Homeodomain-like"/>
    <property type="match status" value="2"/>
</dbReference>
<feature type="domain" description="HTH araC/xylS-type" evidence="10">
    <location>
        <begin position="388"/>
        <end position="486"/>
    </location>
</feature>
<dbReference type="Pfam" id="PF12833">
    <property type="entry name" value="HTH_18"/>
    <property type="match status" value="1"/>
</dbReference>
<protein>
    <recommendedName>
        <fullName evidence="14">Stage 0 sporulation protein A homolog</fullName>
    </recommendedName>
</protein>
<feature type="coiled-coil region" evidence="9">
    <location>
        <begin position="356"/>
        <end position="383"/>
    </location>
</feature>
<dbReference type="InterPro" id="IPR020449">
    <property type="entry name" value="Tscrpt_reg_AraC-type_HTH"/>
</dbReference>
<evidence type="ECO:0000256" key="4">
    <source>
        <dbReference type="ARBA" id="ARBA00023012"/>
    </source>
</evidence>
<dbReference type="GO" id="GO:0005737">
    <property type="term" value="C:cytoplasm"/>
    <property type="evidence" value="ECO:0007669"/>
    <property type="project" value="UniProtKB-SubCell"/>
</dbReference>
<reference evidence="12 13" key="1">
    <citation type="submission" date="2016-01" db="EMBL/GenBank/DDBJ databases">
        <title>Highly variable Streptococcus oralis are common among viridans streptococci isolated from primates.</title>
        <authorList>
            <person name="Denapaite D."/>
            <person name="Rieger M."/>
            <person name="Koendgen S."/>
            <person name="Brueckner R."/>
            <person name="Ochigava I."/>
            <person name="Kappeler P."/>
            <person name="Maetz-Rensing K."/>
            <person name="Leendertz F."/>
            <person name="Hakenbeck R."/>
        </authorList>
    </citation>
    <scope>NUCLEOTIDE SEQUENCE [LARGE SCALE GENOMIC DNA]</scope>
    <source>
        <strain evidence="12 13">DD03</strain>
    </source>
</reference>
<dbReference type="EMBL" id="LQXV01000069">
    <property type="protein sequence ID" value="KXU10389.1"/>
    <property type="molecule type" value="Genomic_DNA"/>
</dbReference>
<proteinExistence type="predicted"/>
<evidence type="ECO:0000256" key="8">
    <source>
        <dbReference type="PROSITE-ProRule" id="PRU00169"/>
    </source>
</evidence>
<accession>A0A139R6L3</accession>
<dbReference type="InterPro" id="IPR018060">
    <property type="entry name" value="HTH_AraC"/>
</dbReference>
<evidence type="ECO:0000256" key="1">
    <source>
        <dbReference type="ARBA" id="ARBA00004496"/>
    </source>
</evidence>
<dbReference type="CDD" id="cd17536">
    <property type="entry name" value="REC_YesN-like"/>
    <property type="match status" value="1"/>
</dbReference>
<evidence type="ECO:0000256" key="7">
    <source>
        <dbReference type="ARBA" id="ARBA00023163"/>
    </source>
</evidence>
<dbReference type="PROSITE" id="PS50110">
    <property type="entry name" value="RESPONSE_REGULATORY"/>
    <property type="match status" value="1"/>
</dbReference>
<evidence type="ECO:0000256" key="5">
    <source>
        <dbReference type="ARBA" id="ARBA00023015"/>
    </source>
</evidence>
<keyword evidence="6" id="KW-0238">DNA-binding</keyword>
<dbReference type="InterPro" id="IPR001789">
    <property type="entry name" value="Sig_transdc_resp-reg_receiver"/>
</dbReference>
<dbReference type="AlphaFoldDB" id="A0A139R6L3"/>
<dbReference type="PATRIC" id="fig|315405.12.peg.258"/>
<sequence>MKKKNLFVKNLAIISGGRKVKKVLIVDDEKIIREGLKYLIDWENYGFSVVAMASNGKEGLQAIETYHPDLVITDIKMPEQTGLEMVQTAKERLDYPFYSIILSGYSEFEYAQQAVSLGFTSYLLKPVDEDELIAVLKTIQEETAKLDENDFEKRLFDKIFGTDKTGLTDYQFINCSRFDQAIPVDILEQLEELPLKYVVLNNLSKYYLILLTTAPLNQDVYQFTKICANRGKIISTGWVSAKQDLTVIPKQLNDLSEAAFMFPNQLILPEKITRMSPEIMIPVTLDDLVSKIIATNDLTTVVMAYGRSLCADYYLKDDLIWKMRHDYARILDKIKEKLQKSIAVDESAFCEKARQADSYSELITLFKEELEKLSRQIAEEFNNIDIIDQLIYYVDRHYEEDLTLKDIADHFGYNSAYLGKKFKRKMDESFLNYLEKVRMEKATDLLKESHLMVYEIADKVGYNNIDYFYKKFKHFYHISPNEYRRQIAQKSK</sequence>
<keyword evidence="3 8" id="KW-0597">Phosphoprotein</keyword>
<keyword evidence="9" id="KW-0175">Coiled coil</keyword>
<name>A0A139R6L3_9STRE</name>
<keyword evidence="7" id="KW-0804">Transcription</keyword>
<feature type="domain" description="Response regulatory" evidence="11">
    <location>
        <begin position="22"/>
        <end position="140"/>
    </location>
</feature>
<feature type="modified residue" description="4-aspartylphosphate" evidence="8">
    <location>
        <position position="74"/>
    </location>
</feature>
<dbReference type="PROSITE" id="PS01124">
    <property type="entry name" value="HTH_ARAC_FAMILY_2"/>
    <property type="match status" value="1"/>
</dbReference>
<evidence type="ECO:0000256" key="3">
    <source>
        <dbReference type="ARBA" id="ARBA00022553"/>
    </source>
</evidence>
<gene>
    <name evidence="12" type="ORF">SGADD03_00198</name>
</gene>
<dbReference type="PANTHER" id="PTHR42713">
    <property type="entry name" value="HISTIDINE KINASE-RELATED"/>
    <property type="match status" value="1"/>
</dbReference>
<dbReference type="SMART" id="SM00342">
    <property type="entry name" value="HTH_ARAC"/>
    <property type="match status" value="1"/>
</dbReference>
<dbReference type="SMART" id="SM00448">
    <property type="entry name" value="REC"/>
    <property type="match status" value="1"/>
</dbReference>
<dbReference type="GO" id="GO:0003700">
    <property type="term" value="F:DNA-binding transcription factor activity"/>
    <property type="evidence" value="ECO:0007669"/>
    <property type="project" value="InterPro"/>
</dbReference>
<evidence type="ECO:0008006" key="14">
    <source>
        <dbReference type="Google" id="ProtNLM"/>
    </source>
</evidence>
<dbReference type="InterPro" id="IPR009057">
    <property type="entry name" value="Homeodomain-like_sf"/>
</dbReference>
<keyword evidence="2" id="KW-0963">Cytoplasm</keyword>
<dbReference type="SUPFAM" id="SSF52172">
    <property type="entry name" value="CheY-like"/>
    <property type="match status" value="1"/>
</dbReference>
<dbReference type="Gene3D" id="3.40.50.2300">
    <property type="match status" value="1"/>
</dbReference>
<evidence type="ECO:0000256" key="9">
    <source>
        <dbReference type="SAM" id="Coils"/>
    </source>
</evidence>
<comment type="caution">
    <text evidence="12">The sequence shown here is derived from an EMBL/GenBank/DDBJ whole genome shotgun (WGS) entry which is preliminary data.</text>
</comment>
<dbReference type="InterPro" id="IPR011006">
    <property type="entry name" value="CheY-like_superfamily"/>
</dbReference>
<evidence type="ECO:0000259" key="11">
    <source>
        <dbReference type="PROSITE" id="PS50110"/>
    </source>
</evidence>
<organism evidence="12 13">
    <name type="scientific">Streptococcus gallolyticus</name>
    <dbReference type="NCBI Taxonomy" id="315405"/>
    <lineage>
        <taxon>Bacteria</taxon>
        <taxon>Bacillati</taxon>
        <taxon>Bacillota</taxon>
        <taxon>Bacilli</taxon>
        <taxon>Lactobacillales</taxon>
        <taxon>Streptococcaceae</taxon>
        <taxon>Streptococcus</taxon>
    </lineage>
</organism>
<evidence type="ECO:0000256" key="6">
    <source>
        <dbReference type="ARBA" id="ARBA00023125"/>
    </source>
</evidence>
<dbReference type="PANTHER" id="PTHR42713:SF3">
    <property type="entry name" value="TRANSCRIPTIONAL REGULATORY PROTEIN HPTR"/>
    <property type="match status" value="1"/>
</dbReference>
<evidence type="ECO:0000256" key="2">
    <source>
        <dbReference type="ARBA" id="ARBA00022490"/>
    </source>
</evidence>
<dbReference type="GO" id="GO:0000160">
    <property type="term" value="P:phosphorelay signal transduction system"/>
    <property type="evidence" value="ECO:0007669"/>
    <property type="project" value="UniProtKB-KW"/>
</dbReference>
<comment type="subcellular location">
    <subcellularLocation>
        <location evidence="1">Cytoplasm</location>
    </subcellularLocation>
</comment>
<dbReference type="GO" id="GO:0043565">
    <property type="term" value="F:sequence-specific DNA binding"/>
    <property type="evidence" value="ECO:0007669"/>
    <property type="project" value="InterPro"/>
</dbReference>
<dbReference type="PRINTS" id="PR00032">
    <property type="entry name" value="HTHARAC"/>
</dbReference>
<evidence type="ECO:0000313" key="13">
    <source>
        <dbReference type="Proteomes" id="UP000071927"/>
    </source>
</evidence>
<evidence type="ECO:0000313" key="12">
    <source>
        <dbReference type="EMBL" id="KXU10389.1"/>
    </source>
</evidence>
<dbReference type="SUPFAM" id="SSF46689">
    <property type="entry name" value="Homeodomain-like"/>
    <property type="match status" value="2"/>
</dbReference>